<organism evidence="7 8">
    <name type="scientific">Chrysophaeum taylorii</name>
    <dbReference type="NCBI Taxonomy" id="2483200"/>
    <lineage>
        <taxon>Eukaryota</taxon>
        <taxon>Sar</taxon>
        <taxon>Stramenopiles</taxon>
        <taxon>Ochrophyta</taxon>
        <taxon>Pelagophyceae</taxon>
        <taxon>Pelagomonadales</taxon>
        <taxon>Pelagomonadaceae</taxon>
        <taxon>Chrysophaeum</taxon>
    </lineage>
</organism>
<keyword evidence="4 6" id="KW-0472">Membrane</keyword>
<feature type="transmembrane region" description="Helical" evidence="6">
    <location>
        <begin position="285"/>
        <end position="308"/>
    </location>
</feature>
<feature type="region of interest" description="Disordered" evidence="5">
    <location>
        <begin position="94"/>
        <end position="123"/>
    </location>
</feature>
<evidence type="ECO:0000256" key="1">
    <source>
        <dbReference type="ARBA" id="ARBA00004141"/>
    </source>
</evidence>
<evidence type="ECO:0000256" key="6">
    <source>
        <dbReference type="SAM" id="Phobius"/>
    </source>
</evidence>
<dbReference type="AlphaFoldDB" id="A0AAD7UMN8"/>
<feature type="region of interest" description="Disordered" evidence="5">
    <location>
        <begin position="495"/>
        <end position="555"/>
    </location>
</feature>
<comment type="caution">
    <text evidence="7">The sequence shown here is derived from an EMBL/GenBank/DDBJ whole genome shotgun (WGS) entry which is preliminary data.</text>
</comment>
<reference evidence="7" key="1">
    <citation type="submission" date="2023-01" db="EMBL/GenBank/DDBJ databases">
        <title>Metagenome sequencing of chrysophaentin producing Chrysophaeum taylorii.</title>
        <authorList>
            <person name="Davison J."/>
            <person name="Bewley C."/>
        </authorList>
    </citation>
    <scope>NUCLEOTIDE SEQUENCE</scope>
    <source>
        <strain evidence="7">NIES-1699</strain>
    </source>
</reference>
<feature type="compositionally biased region" description="Acidic residues" evidence="5">
    <location>
        <begin position="102"/>
        <end position="112"/>
    </location>
</feature>
<keyword evidence="3 6" id="KW-1133">Transmembrane helix</keyword>
<dbReference type="PANTHER" id="PTHR17920">
    <property type="entry name" value="TRANSMEMBRANE AND COILED-COIL DOMAIN-CONTAINING PROTEIN 4 TMCO4"/>
    <property type="match status" value="1"/>
</dbReference>
<dbReference type="EMBL" id="JAQMWT010000055">
    <property type="protein sequence ID" value="KAJ8612209.1"/>
    <property type="molecule type" value="Genomic_DNA"/>
</dbReference>
<accession>A0AAD7UMN8</accession>
<evidence type="ECO:0000256" key="2">
    <source>
        <dbReference type="ARBA" id="ARBA00022692"/>
    </source>
</evidence>
<evidence type="ECO:0000313" key="7">
    <source>
        <dbReference type="EMBL" id="KAJ8612209.1"/>
    </source>
</evidence>
<evidence type="ECO:0000256" key="4">
    <source>
        <dbReference type="ARBA" id="ARBA00023136"/>
    </source>
</evidence>
<evidence type="ECO:0000313" key="8">
    <source>
        <dbReference type="Proteomes" id="UP001230188"/>
    </source>
</evidence>
<protein>
    <submittedName>
        <fullName evidence="7">Uncharacterized protein</fullName>
    </submittedName>
</protein>
<dbReference type="GO" id="GO:0016020">
    <property type="term" value="C:membrane"/>
    <property type="evidence" value="ECO:0007669"/>
    <property type="project" value="UniProtKB-SubCell"/>
</dbReference>
<dbReference type="Proteomes" id="UP001230188">
    <property type="component" value="Unassembled WGS sequence"/>
</dbReference>
<feature type="transmembrane region" description="Helical" evidence="6">
    <location>
        <begin position="314"/>
        <end position="339"/>
    </location>
</feature>
<comment type="subcellular location">
    <subcellularLocation>
        <location evidence="1">Membrane</location>
        <topology evidence="1">Multi-pass membrane protein</topology>
    </subcellularLocation>
</comment>
<keyword evidence="8" id="KW-1185">Reference proteome</keyword>
<name>A0AAD7UMN8_9STRA</name>
<gene>
    <name evidence="7" type="ORF">CTAYLR_002891</name>
</gene>
<evidence type="ECO:0000256" key="3">
    <source>
        <dbReference type="ARBA" id="ARBA00022989"/>
    </source>
</evidence>
<evidence type="ECO:0000256" key="5">
    <source>
        <dbReference type="SAM" id="MobiDB-lite"/>
    </source>
</evidence>
<dbReference type="PANTHER" id="PTHR17920:SF3">
    <property type="entry name" value="TRANSMEMBRANE AND COILED-COIL DOMAIN-CONTAINING PROTEIN 4"/>
    <property type="match status" value="1"/>
</dbReference>
<feature type="compositionally biased region" description="Low complexity" evidence="5">
    <location>
        <begin position="113"/>
        <end position="123"/>
    </location>
</feature>
<dbReference type="InterPro" id="IPR007941">
    <property type="entry name" value="DUF726"/>
</dbReference>
<proteinExistence type="predicted"/>
<keyword evidence="2 6" id="KW-0812">Transmembrane</keyword>
<sequence>MFGGSEESVFESLEKGGYVSGPRVREWVLSTKPWGVDFGNDELVGAWDAADVSKMGKLDVRGFGVFVRELDACARRRRAKAAGVAVFFRAEDEAPPPRCDETETATETETETETAAVPPSTTASSTASSTLVVLIAACLRREDGEGGVWNKKHIARSARALGLADDDEEQLSALGRLSFSRARGEDDAFLGPLLAAPLRGVAGVDALVTRSCVASHVAASAYDSRARRCAARVASALEYRRDWLARVEAAVAAAMSGGGAETKRLQHTHRDTSSSLAKYAKIGGVGLAAGAAVALTAGLAAPVVAAALATSTAFGASALVTFAGTYSVMFALTFGAAGGGLAGYRMQRRVAGVTDFEFKDDDDDGGNARGLALAIGVSGSMRDATDFATAYGLPPPPDEHNLAARTRRAIAQLFNTADADWISRRANEILTASDVPNDVRATERRVASHLFGDPSAKVDARPPPPRVLDTATANLAAAALADAVASMDEAVAASMVDQQQQQQQQGKRGTPRLVSPIDPRVLESALALRGTADKDDDDDDDDKLPTTRTNVGPEAADLVSRASALFDQAFSRAAAVAAEEEEGNDAKATDDVGASWSSRLFLLSTTPPKKKKEKREPSAKDDDVPLWWWRAEFGERTGSDMHVLVWEREMLVEVTESMESMARSLAASGAQETIILGASASAAAVVLTTLAVPIYLIRATKYIDSTWTVAVERAKAAGVALADALCDRDQIGCRPVTLVGYSLGARVVFECLDSLARRDAEFREAKEKREGASLGTLWVTALDGVHWLGRDLERARVGVRVHERSPDSMTTSKLALAGERCKAPVGAPVIWFDRTNTAAAKVPDIKFAGVPDDAVVEVVLVDDDSNFLTKSVSQLETLCTAEFQGWVLDARNHVGPAGILKLAPLYASEQRAPDSSPAATVRVELRWSADDKPPARAHREPQGYAGIVEHALLLGAPLKGPATSSAERDRWKRAAKLVSGQFVNAYSSNDLMLAIMFRSQSWASSVAGLSRANMPGYVRDLDVSSLINSHDDYHKNIKNILNLLDLDNPDLEP</sequence>
<dbReference type="Pfam" id="PF05277">
    <property type="entry name" value="DUF726"/>
    <property type="match status" value="3"/>
</dbReference>